<dbReference type="EMBL" id="JBHTJZ010000009">
    <property type="protein sequence ID" value="MFD0959419.1"/>
    <property type="molecule type" value="Genomic_DNA"/>
</dbReference>
<keyword evidence="2" id="KW-1185">Reference proteome</keyword>
<evidence type="ECO:0000313" key="2">
    <source>
        <dbReference type="Proteomes" id="UP001596989"/>
    </source>
</evidence>
<protein>
    <submittedName>
        <fullName evidence="1">Spore coat associated protein CotJA</fullName>
    </submittedName>
</protein>
<accession>A0ABW3HPN7</accession>
<comment type="caution">
    <text evidence="1">The sequence shown here is derived from an EMBL/GenBank/DDBJ whole genome shotgun (WGS) entry which is preliminary data.</text>
</comment>
<organism evidence="1 2">
    <name type="scientific">Paenibacillus chungangensis</name>
    <dbReference type="NCBI Taxonomy" id="696535"/>
    <lineage>
        <taxon>Bacteria</taxon>
        <taxon>Bacillati</taxon>
        <taxon>Bacillota</taxon>
        <taxon>Bacilli</taxon>
        <taxon>Bacillales</taxon>
        <taxon>Paenibacillaceae</taxon>
        <taxon>Paenibacillus</taxon>
    </lineage>
</organism>
<evidence type="ECO:0000313" key="1">
    <source>
        <dbReference type="EMBL" id="MFD0959419.1"/>
    </source>
</evidence>
<reference evidence="2" key="1">
    <citation type="journal article" date="2019" name="Int. J. Syst. Evol. Microbiol.">
        <title>The Global Catalogue of Microorganisms (GCM) 10K type strain sequencing project: providing services to taxonomists for standard genome sequencing and annotation.</title>
        <authorList>
            <consortium name="The Broad Institute Genomics Platform"/>
            <consortium name="The Broad Institute Genome Sequencing Center for Infectious Disease"/>
            <person name="Wu L."/>
            <person name="Ma J."/>
        </authorList>
    </citation>
    <scope>NUCLEOTIDE SEQUENCE [LARGE SCALE GENOMIC DNA]</scope>
    <source>
        <strain evidence="2">CCUG 59129</strain>
    </source>
</reference>
<dbReference type="RefSeq" id="WP_377563537.1">
    <property type="nucleotide sequence ID" value="NZ_JBHTJZ010000009.1"/>
</dbReference>
<dbReference type="InterPro" id="IPR020256">
    <property type="entry name" value="Spore_coat_CotJA"/>
</dbReference>
<name>A0ABW3HPN7_9BACL</name>
<sequence>MNSGFRYYEPFIGPFDPCPPIRVKSYNVPPQLFITFQPPDLPQYPPHEALRRGTLWPSLCDPYPQQSGSAGGTGGDGG</sequence>
<gene>
    <name evidence="1" type="ORF">ACFQ2I_08445</name>
</gene>
<dbReference type="Pfam" id="PF11007">
    <property type="entry name" value="CotJA"/>
    <property type="match status" value="1"/>
</dbReference>
<dbReference type="Proteomes" id="UP001596989">
    <property type="component" value="Unassembled WGS sequence"/>
</dbReference>
<proteinExistence type="predicted"/>